<dbReference type="Proteomes" id="UP001183682">
    <property type="component" value="Unassembled WGS sequence"/>
</dbReference>
<gene>
    <name evidence="5" type="ORF">EGM181_04155</name>
    <name evidence="4" type="ORF">GTI89_02950</name>
    <name evidence="1" type="ORF">HWH42_01030</name>
    <name evidence="3" type="ORF">P7E30_07925</name>
    <name evidence="2" type="ORF">QRX88_09745</name>
</gene>
<dbReference type="InterPro" id="IPR021321">
    <property type="entry name" value="DUF2922"/>
</dbReference>
<evidence type="ECO:0000313" key="3">
    <source>
        <dbReference type="EMBL" id="MDT2690132.1"/>
    </source>
</evidence>
<evidence type="ECO:0000313" key="9">
    <source>
        <dbReference type="Proteomes" id="UP001183682"/>
    </source>
</evidence>
<dbReference type="GeneID" id="93223243"/>
<sequence length="70" mass="7901">MKKLHALFLTSEGKKHTLQPKVFDEEITAEAARTAMENITKIGIFESDGVRYYNELSGAKIVETIETPLF</sequence>
<reference evidence="5 7" key="2">
    <citation type="submission" date="2020-03" db="EMBL/GenBank/DDBJ databases">
        <title>Characterization of ganglioside-mimicking enterococci.</title>
        <authorList>
            <person name="Patry R.T."/>
            <person name="Nothaft H."/>
            <person name="Bridger R."/>
            <person name="Shajahan A."/>
            <person name="Huynh S."/>
            <person name="Sanchez S."/>
            <person name="Azadi P."/>
            <person name="Cooper K."/>
            <person name="Miller W.G."/>
            <person name="Parker C.T."/>
            <person name="Wells L."/>
            <person name="Szymanski C.M."/>
        </authorList>
    </citation>
    <scope>NUCLEOTIDE SEQUENCE [LARGE SCALE GENOMIC DNA]</scope>
    <source>
        <strain evidence="5 7">EGM181</strain>
    </source>
</reference>
<dbReference type="EMBL" id="JARPZN010000004">
    <property type="protein sequence ID" value="MDT2690132.1"/>
    <property type="molecule type" value="Genomic_DNA"/>
</dbReference>
<dbReference type="EMBL" id="JASUBT010000006">
    <property type="protein sequence ID" value="MDL4935996.1"/>
    <property type="molecule type" value="Genomic_DNA"/>
</dbReference>
<evidence type="ECO:0000313" key="1">
    <source>
        <dbReference type="EMBL" id="MBA0971186.1"/>
    </source>
</evidence>
<dbReference type="Pfam" id="PF11148">
    <property type="entry name" value="DUF2922"/>
    <property type="match status" value="1"/>
</dbReference>
<accession>A0A1V8Z5Q7</accession>
<evidence type="ECO:0000313" key="4">
    <source>
        <dbReference type="EMBL" id="MXS25036.1"/>
    </source>
</evidence>
<evidence type="ECO:0000313" key="7">
    <source>
        <dbReference type="Proteomes" id="UP000516696"/>
    </source>
</evidence>
<reference evidence="4 6" key="1">
    <citation type="submission" date="2019-04" db="EMBL/GenBank/DDBJ databases">
        <title>Step-wise assembly of the neonatal virome modulated by breast feeding.</title>
        <authorList>
            <person name="Liang G."/>
            <person name="Bushman F."/>
        </authorList>
    </citation>
    <scope>NUCLEOTIDE SEQUENCE [LARGE SCALE GENOMIC DNA]</scope>
    <source>
        <strain evidence="4 6">E3404</strain>
    </source>
</reference>
<dbReference type="Proteomes" id="UP001241571">
    <property type="component" value="Unassembled WGS sequence"/>
</dbReference>
<evidence type="ECO:0000313" key="5">
    <source>
        <dbReference type="EMBL" id="QOG26507.1"/>
    </source>
</evidence>
<dbReference type="RefSeq" id="WP_003127524.1">
    <property type="nucleotide sequence ID" value="NZ_BSYC01000002.1"/>
</dbReference>
<evidence type="ECO:0000313" key="6">
    <source>
        <dbReference type="Proteomes" id="UP000439965"/>
    </source>
</evidence>
<proteinExistence type="predicted"/>
<dbReference type="Proteomes" id="UP000439965">
    <property type="component" value="Unassembled WGS sequence"/>
</dbReference>
<reference evidence="1 8" key="3">
    <citation type="submission" date="2020-06" db="EMBL/GenBank/DDBJ databases">
        <title>Crossreactivity between MHC class I-restricted antigens from cancer cells and an enterococcal bacteriophage.</title>
        <authorList>
            <person name="Fluckiger A."/>
            <person name="Daillere R."/>
            <person name="Sassi M."/>
            <person name="Cattoir V."/>
            <person name="Kroemer G."/>
            <person name="Zitvogel L."/>
        </authorList>
    </citation>
    <scope>NUCLEOTIDE SEQUENCE [LARGE SCALE GENOMIC DNA]</scope>
    <source>
        <strain evidence="1 8">EG4</strain>
    </source>
</reference>
<reference evidence="2 10" key="5">
    <citation type="submission" date="2023-06" db="EMBL/GenBank/DDBJ databases">
        <title>Acute promotion of culturable opportunistic pathogens and persistent increase of antibiotic resistance following antibiotic exposure in mouse gut microbiota.</title>
        <authorList>
            <person name="Li L."/>
            <person name="Wang B."/>
            <person name="Sun Y."/>
            <person name="Wang M."/>
            <person name="Xu H."/>
        </authorList>
    </citation>
    <scope>NUCLEOTIDE SEQUENCE [LARGE SCALE GENOMIC DNA]</scope>
    <source>
        <strain evidence="2 10">CRI2_2</strain>
    </source>
</reference>
<protein>
    <submittedName>
        <fullName evidence="3">DUF2922 domain-containing protein</fullName>
    </submittedName>
    <submittedName>
        <fullName evidence="4">DUF2922 family protein</fullName>
    </submittedName>
</protein>
<evidence type="ECO:0000313" key="10">
    <source>
        <dbReference type="Proteomes" id="UP001241571"/>
    </source>
</evidence>
<name>A0A1V8Z5Q7_ENTGA</name>
<organism evidence="3 9">
    <name type="scientific">Enterococcus gallinarum</name>
    <dbReference type="NCBI Taxonomy" id="1353"/>
    <lineage>
        <taxon>Bacteria</taxon>
        <taxon>Bacillati</taxon>
        <taxon>Bacillota</taxon>
        <taxon>Bacilli</taxon>
        <taxon>Lactobacillales</taxon>
        <taxon>Enterococcaceae</taxon>
        <taxon>Enterococcus</taxon>
    </lineage>
</organism>
<dbReference type="AlphaFoldDB" id="A0A1V8Z5Q7"/>
<dbReference type="EMBL" id="CP050485">
    <property type="protein sequence ID" value="QOG26507.1"/>
    <property type="molecule type" value="Genomic_DNA"/>
</dbReference>
<evidence type="ECO:0000313" key="2">
    <source>
        <dbReference type="EMBL" id="MDL4935996.1"/>
    </source>
</evidence>
<dbReference type="EMBL" id="JABXJK010000004">
    <property type="protein sequence ID" value="MBA0971186.1"/>
    <property type="molecule type" value="Genomic_DNA"/>
</dbReference>
<dbReference type="Proteomes" id="UP000571857">
    <property type="component" value="Unassembled WGS sequence"/>
</dbReference>
<dbReference type="Proteomes" id="UP000516696">
    <property type="component" value="Chromosome"/>
</dbReference>
<dbReference type="EMBL" id="WVTI01000002">
    <property type="protein sequence ID" value="MXS25036.1"/>
    <property type="molecule type" value="Genomic_DNA"/>
</dbReference>
<evidence type="ECO:0000313" key="8">
    <source>
        <dbReference type="Proteomes" id="UP000571857"/>
    </source>
</evidence>
<reference evidence="3" key="4">
    <citation type="submission" date="2023-03" db="EMBL/GenBank/DDBJ databases">
        <authorList>
            <person name="Shen W."/>
            <person name="Cai J."/>
        </authorList>
    </citation>
    <scope>NUCLEOTIDE SEQUENCE</scope>
    <source>
        <strain evidence="3">K69-2</strain>
    </source>
</reference>